<sequence>MSEFTLKTDPAVFQDVLDGKKTFEIRFNDRGYQVGDLIVLKETKFTGQQMREGSPLIYTGREMQKQISYILSGYGLQDGWVILGITDFDNQQAKIEKLENEFINLDELQSIVNVIDR</sequence>
<dbReference type="SUPFAM" id="SSF88697">
    <property type="entry name" value="PUA domain-like"/>
    <property type="match status" value="1"/>
</dbReference>
<proteinExistence type="predicted"/>
<evidence type="ECO:0000313" key="2">
    <source>
        <dbReference type="EMBL" id="MDH0826589.1"/>
    </source>
</evidence>
<evidence type="ECO:0000313" key="3">
    <source>
        <dbReference type="Proteomes" id="UP001160116"/>
    </source>
</evidence>
<reference evidence="2" key="1">
    <citation type="submission" date="2022-09" db="EMBL/GenBank/DDBJ databases">
        <title>Intensive care unit water sources are persistently colonized with multi-drug resistant bacteria and are the site of extensive horizontal gene transfer of antibiotic resistance genes.</title>
        <authorList>
            <person name="Diorio-Toth L."/>
        </authorList>
    </citation>
    <scope>NUCLEOTIDE SEQUENCE</scope>
    <source>
        <strain evidence="2">GD03885</strain>
    </source>
</reference>
<dbReference type="InterPro" id="IPR015947">
    <property type="entry name" value="PUA-like_sf"/>
</dbReference>
<accession>A0AA42MAV8</accession>
<name>A0AA42MAV8_ACIJO</name>
<comment type="caution">
    <text evidence="2">The sequence shown here is derived from an EMBL/GenBank/DDBJ whole genome shotgun (WGS) entry which is preliminary data.</text>
</comment>
<gene>
    <name evidence="2" type="ORF">N5C97_08755</name>
</gene>
<organism evidence="2 3">
    <name type="scientific">Acinetobacter johnsonii</name>
    <dbReference type="NCBI Taxonomy" id="40214"/>
    <lineage>
        <taxon>Bacteria</taxon>
        <taxon>Pseudomonadati</taxon>
        <taxon>Pseudomonadota</taxon>
        <taxon>Gammaproteobacteria</taxon>
        <taxon>Moraxellales</taxon>
        <taxon>Moraxellaceae</taxon>
        <taxon>Acinetobacter</taxon>
    </lineage>
</organism>
<dbReference type="EMBL" id="JAOCCL010000018">
    <property type="protein sequence ID" value="MDH0826589.1"/>
    <property type="molecule type" value="Genomic_DNA"/>
</dbReference>
<protein>
    <submittedName>
        <fullName evidence="2">DUF3850 domain-containing protein</fullName>
    </submittedName>
</protein>
<dbReference type="Proteomes" id="UP001160116">
    <property type="component" value="Unassembled WGS sequence"/>
</dbReference>
<dbReference type="Gene3D" id="2.30.130.30">
    <property type="entry name" value="Hypothetical protein"/>
    <property type="match status" value="1"/>
</dbReference>
<dbReference type="AlphaFoldDB" id="A0AA42MAV8"/>
<evidence type="ECO:0000259" key="1">
    <source>
        <dbReference type="Pfam" id="PF12961"/>
    </source>
</evidence>
<dbReference type="InterPro" id="IPR039440">
    <property type="entry name" value="DUF3850"/>
</dbReference>
<dbReference type="Pfam" id="PF12961">
    <property type="entry name" value="DUF3850"/>
    <property type="match status" value="1"/>
</dbReference>
<dbReference type="RefSeq" id="WP_279679006.1">
    <property type="nucleotide sequence ID" value="NZ_JAOCCL010000018.1"/>
</dbReference>
<feature type="domain" description="DUF3850" evidence="1">
    <location>
        <begin position="5"/>
        <end position="85"/>
    </location>
</feature>